<protein>
    <submittedName>
        <fullName evidence="1">Retrovirus-related Pol polyprotein</fullName>
    </submittedName>
</protein>
<dbReference type="EMBL" id="CP038485">
    <property type="protein sequence ID" value="QFZ26625.1"/>
    <property type="molecule type" value="Genomic_DNA"/>
</dbReference>
<keyword evidence="2" id="KW-1185">Reference proteome</keyword>
<reference evidence="2" key="1">
    <citation type="journal article" date="2019" name="MBio">
        <title>Comparative genomics for the elucidation of multidrug resistance (MDR) in Candida lusitaniae.</title>
        <authorList>
            <person name="Kannan A."/>
            <person name="Asner S.A."/>
            <person name="Trachsel E."/>
            <person name="Kelly S."/>
            <person name="Parker J."/>
            <person name="Sanglard D."/>
        </authorList>
    </citation>
    <scope>NUCLEOTIDE SEQUENCE [LARGE SCALE GENOMIC DNA]</scope>
    <source>
        <strain evidence="2">P1</strain>
    </source>
</reference>
<accession>A0ACD0WGN8</accession>
<gene>
    <name evidence="1" type="ORF">EJF14_20537</name>
</gene>
<organism evidence="1 2">
    <name type="scientific">Clavispora lusitaniae</name>
    <name type="common">Candida lusitaniae</name>
    <dbReference type="NCBI Taxonomy" id="36911"/>
    <lineage>
        <taxon>Eukaryota</taxon>
        <taxon>Fungi</taxon>
        <taxon>Dikarya</taxon>
        <taxon>Ascomycota</taxon>
        <taxon>Saccharomycotina</taxon>
        <taxon>Pichiomycetes</taxon>
        <taxon>Metschnikowiaceae</taxon>
        <taxon>Clavispora</taxon>
    </lineage>
</organism>
<evidence type="ECO:0000313" key="2">
    <source>
        <dbReference type="Proteomes" id="UP000326582"/>
    </source>
</evidence>
<evidence type="ECO:0000313" key="1">
    <source>
        <dbReference type="EMBL" id="QFZ26625.1"/>
    </source>
</evidence>
<dbReference type="Proteomes" id="UP000326582">
    <property type="component" value="Chromosome 2"/>
</dbReference>
<sequence length="1571" mass="176542">MSMSIKRHLSMFTPSTAPADATKPSVSRSSSEDSFKESSGLISDQTASIKRVYRAKSTAQNIEQVMGRCVIEDLNPFEIEKEYLLHEWYYCFKKKFIGTFPSGQEFFTHSSEEYEKCFSGSAESTRQAVNCMEQSFHKCIKHLLEDKAFFPESTFYTRDFIENELIPSTKADDKAAYRMAILTRRPKLVMRASQGDYKPLLFHLLALSVSPDDIWDHFLVIFTPKPTTHKQCEELSLLYQKAQSRMKTIEKQIQFWYMSIAESHKNWLSKDQVVLKDSKFENRRLETAPPAQPHSHNGKRGNFRKKFSKPYSESSSKTNKSSGSNAGKANDGSLYLVSYNEDISVYPTCTFILDSASDIHITNDKTLLSHVRSTTREISHGVTHIVNTIGDMKIELSDGHQLVLPDVHYIPELPNIISFDRFRQADGCIAIDCNGDLINVHTLKVVSPYTTRHLVLNVRVLPCDAATTHSHVASHTPPLSLFLINRLDTVSEDPCSDSSPDTESVISNDAEQETDPSDTSDTLTVKADALSQSWHIKLGHPGANQFAAFKRLLSIPKSVVHVPLTQCRGCLGAKTTNHFPKESRGVTPITQPFEVIHVDICGPFDSHPAYDNTRYFLTIVDRFSRYVTAIPLARKSEASTHIQTFILRSYNALRATHYPKQFRSDNGTEFINDNLLVFLDEHGITPHFTHAHCSSQNGIAERMNRTLEDKARAQIAHGNIPLAFWPEVIRYSAFILNWTPRSNLQHKTPTHCWFNNSSIPCPTFYPFGCTAQVTFPLEIRANKLAPNSLECVYLGPAVQRTGHRFFSYDLMTVFDSDQATFLPEDLYFIKHDARIRSLSINHNRLPTALLPSIKLPAPFKRLSPEDLFREKQDLANLFSTQPRTTEKSASPPPVVPADSTTSSITESSPMPSRKVAKTSSLTPSATLAQLSTSSATNPVTAPPASPPPPSSSSPPHYRTRSYTRSLFPKLSSSTKGGRQHDHLLKFPARSQQVSVAQSNKSKKSKKRSHDEVLMVLRTDMVDTPGHKEEIPSTTSVLHAATVYAENHLNNSRPIPNSYSEAMRAADKQNWLEACNSEMQAHHENGTFTLVPLPPNVKPIGCRWVFNIKDKGLYKARLVAKGYTQKEGIDYEETFSPVIKHTSLRLLLAIAGRLKMHVHQMDVKTAFLNGDLKEDLYMRQPPGYKAVSKNSEDKTTEYVLKLNKSIYGLKQAPLVWNQTINKTLVSLGFKKTIHEPCIYYKFDNKDQTLVALYVDDMLIAGTNLAKINQLKIHLGQVYQMKDLGVATKFIGMNLEISSTGIQVCMKDYIRNLLAEYNMTDCNPVKTPANKTNLDDLPDSTDLPCDENEYRSIVGKLLYAANTVRYDINYIVSKLSRYFASPKVKHMDAAKRVLRYLKGTPTFGLRYTSYAPNELFSYSDANLASEADTKSRSTTGSVVLYGGSPVSWRSKLQTLVALSTANSELVALCYTTQESVWLLNLLKDMNINCNASLFCDNQPAIKTVQSDALLEGTKHIRIKVDFVKQQLQCTVLSLQYVPTKLNCADMFTKAITDPLFSNLRQRCASGLSPIDLL</sequence>
<name>A0ACD0WGN8_CLALS</name>
<proteinExistence type="predicted"/>